<dbReference type="AlphaFoldDB" id="A0A9J6DG58"/>
<evidence type="ECO:0000313" key="3">
    <source>
        <dbReference type="Proteomes" id="UP000821866"/>
    </source>
</evidence>
<feature type="signal peptide" evidence="1">
    <location>
        <begin position="1"/>
        <end position="22"/>
    </location>
</feature>
<keyword evidence="1" id="KW-0732">Signal</keyword>
<dbReference type="Proteomes" id="UP000821866">
    <property type="component" value="Chromosome 7"/>
</dbReference>
<organism evidence="2 3">
    <name type="scientific">Rhipicephalus microplus</name>
    <name type="common">Cattle tick</name>
    <name type="synonym">Boophilus microplus</name>
    <dbReference type="NCBI Taxonomy" id="6941"/>
    <lineage>
        <taxon>Eukaryota</taxon>
        <taxon>Metazoa</taxon>
        <taxon>Ecdysozoa</taxon>
        <taxon>Arthropoda</taxon>
        <taxon>Chelicerata</taxon>
        <taxon>Arachnida</taxon>
        <taxon>Acari</taxon>
        <taxon>Parasitiformes</taxon>
        <taxon>Ixodida</taxon>
        <taxon>Ixodoidea</taxon>
        <taxon>Ixodidae</taxon>
        <taxon>Rhipicephalinae</taxon>
        <taxon>Rhipicephalus</taxon>
        <taxon>Boophilus</taxon>
    </lineage>
</organism>
<dbReference type="EMBL" id="JABSTU010000009">
    <property type="protein sequence ID" value="KAH8021063.1"/>
    <property type="molecule type" value="Genomic_DNA"/>
</dbReference>
<sequence length="97" mass="10726">MLMIAMMMTIPCMSFVCGDVLASSVLLVSHFSKDMIISVLPHQAVDLQCVRHSAGSLVPSMGVHRARPPDLEEGTGCRLVAHHRRHDYIQVEPSLFL</sequence>
<comment type="caution">
    <text evidence="2">The sequence shown here is derived from an EMBL/GenBank/DDBJ whole genome shotgun (WGS) entry which is preliminary data.</text>
</comment>
<gene>
    <name evidence="2" type="ORF">HPB51_012347</name>
</gene>
<feature type="chain" id="PRO_5039948151" description="Secreted protein" evidence="1">
    <location>
        <begin position="23"/>
        <end position="97"/>
    </location>
</feature>
<accession>A0A9J6DG58</accession>
<reference evidence="2" key="1">
    <citation type="journal article" date="2020" name="Cell">
        <title>Large-Scale Comparative Analyses of Tick Genomes Elucidate Their Genetic Diversity and Vector Capacities.</title>
        <authorList>
            <consortium name="Tick Genome and Microbiome Consortium (TIGMIC)"/>
            <person name="Jia N."/>
            <person name="Wang J."/>
            <person name="Shi W."/>
            <person name="Du L."/>
            <person name="Sun Y."/>
            <person name="Zhan W."/>
            <person name="Jiang J.F."/>
            <person name="Wang Q."/>
            <person name="Zhang B."/>
            <person name="Ji P."/>
            <person name="Bell-Sakyi L."/>
            <person name="Cui X.M."/>
            <person name="Yuan T.T."/>
            <person name="Jiang B.G."/>
            <person name="Yang W.F."/>
            <person name="Lam T.T."/>
            <person name="Chang Q.C."/>
            <person name="Ding S.J."/>
            <person name="Wang X.J."/>
            <person name="Zhu J.G."/>
            <person name="Ruan X.D."/>
            <person name="Zhao L."/>
            <person name="Wei J.T."/>
            <person name="Ye R.Z."/>
            <person name="Que T.C."/>
            <person name="Du C.H."/>
            <person name="Zhou Y.H."/>
            <person name="Cheng J.X."/>
            <person name="Dai P.F."/>
            <person name="Guo W.B."/>
            <person name="Han X.H."/>
            <person name="Huang E.J."/>
            <person name="Li L.F."/>
            <person name="Wei W."/>
            <person name="Gao Y.C."/>
            <person name="Liu J.Z."/>
            <person name="Shao H.Z."/>
            <person name="Wang X."/>
            <person name="Wang C.C."/>
            <person name="Yang T.C."/>
            <person name="Huo Q.B."/>
            <person name="Li W."/>
            <person name="Chen H.Y."/>
            <person name="Chen S.E."/>
            <person name="Zhou L.G."/>
            <person name="Ni X.B."/>
            <person name="Tian J.H."/>
            <person name="Sheng Y."/>
            <person name="Liu T."/>
            <person name="Pan Y.S."/>
            <person name="Xia L.Y."/>
            <person name="Li J."/>
            <person name="Zhao F."/>
            <person name="Cao W.C."/>
        </authorList>
    </citation>
    <scope>NUCLEOTIDE SEQUENCE</scope>
    <source>
        <strain evidence="2">Rmic-2018</strain>
    </source>
</reference>
<keyword evidence="3" id="KW-1185">Reference proteome</keyword>
<name>A0A9J6DG58_RHIMP</name>
<protein>
    <recommendedName>
        <fullName evidence="4">Secreted protein</fullName>
    </recommendedName>
</protein>
<evidence type="ECO:0000313" key="2">
    <source>
        <dbReference type="EMBL" id="KAH8021063.1"/>
    </source>
</evidence>
<reference evidence="2" key="2">
    <citation type="submission" date="2021-09" db="EMBL/GenBank/DDBJ databases">
        <authorList>
            <person name="Jia N."/>
            <person name="Wang J."/>
            <person name="Shi W."/>
            <person name="Du L."/>
            <person name="Sun Y."/>
            <person name="Zhan W."/>
            <person name="Jiang J."/>
            <person name="Wang Q."/>
            <person name="Zhang B."/>
            <person name="Ji P."/>
            <person name="Sakyi L.B."/>
            <person name="Cui X."/>
            <person name="Yuan T."/>
            <person name="Jiang B."/>
            <person name="Yang W."/>
            <person name="Lam T.T.-Y."/>
            <person name="Chang Q."/>
            <person name="Ding S."/>
            <person name="Wang X."/>
            <person name="Zhu J."/>
            <person name="Ruan X."/>
            <person name="Zhao L."/>
            <person name="Wei J."/>
            <person name="Que T."/>
            <person name="Du C."/>
            <person name="Cheng J."/>
            <person name="Dai P."/>
            <person name="Han X."/>
            <person name="Huang E."/>
            <person name="Gao Y."/>
            <person name="Liu J."/>
            <person name="Shao H."/>
            <person name="Ye R."/>
            <person name="Li L."/>
            <person name="Wei W."/>
            <person name="Wang X."/>
            <person name="Wang C."/>
            <person name="Huo Q."/>
            <person name="Li W."/>
            <person name="Guo W."/>
            <person name="Chen H."/>
            <person name="Chen S."/>
            <person name="Zhou L."/>
            <person name="Zhou L."/>
            <person name="Ni X."/>
            <person name="Tian J."/>
            <person name="Zhou Y."/>
            <person name="Sheng Y."/>
            <person name="Liu T."/>
            <person name="Pan Y."/>
            <person name="Xia L."/>
            <person name="Li J."/>
            <person name="Zhao F."/>
            <person name="Cao W."/>
        </authorList>
    </citation>
    <scope>NUCLEOTIDE SEQUENCE</scope>
    <source>
        <strain evidence="2">Rmic-2018</strain>
        <tissue evidence="2">Larvae</tissue>
    </source>
</reference>
<proteinExistence type="predicted"/>
<evidence type="ECO:0008006" key="4">
    <source>
        <dbReference type="Google" id="ProtNLM"/>
    </source>
</evidence>
<evidence type="ECO:0000256" key="1">
    <source>
        <dbReference type="SAM" id="SignalP"/>
    </source>
</evidence>